<evidence type="ECO:0000256" key="2">
    <source>
        <dbReference type="ARBA" id="ARBA00022692"/>
    </source>
</evidence>
<dbReference type="GO" id="GO:0005886">
    <property type="term" value="C:plasma membrane"/>
    <property type="evidence" value="ECO:0007669"/>
    <property type="project" value="TreeGrafter"/>
</dbReference>
<dbReference type="EMBL" id="JAZGQO010000010">
    <property type="protein sequence ID" value="KAK6175528.1"/>
    <property type="molecule type" value="Genomic_DNA"/>
</dbReference>
<evidence type="ECO:0000313" key="8">
    <source>
        <dbReference type="Proteomes" id="UP001347796"/>
    </source>
</evidence>
<evidence type="ECO:0000256" key="4">
    <source>
        <dbReference type="ARBA" id="ARBA00023136"/>
    </source>
</evidence>
<feature type="transmembrane region" description="Helical" evidence="5">
    <location>
        <begin position="354"/>
        <end position="381"/>
    </location>
</feature>
<dbReference type="AlphaFoldDB" id="A0AAN8PI61"/>
<keyword evidence="2 5" id="KW-0812">Transmembrane</keyword>
<dbReference type="Gene3D" id="1.20.1740.10">
    <property type="entry name" value="Amino acid/polyamine transporter I"/>
    <property type="match status" value="2"/>
</dbReference>
<proteinExistence type="predicted"/>
<reference evidence="7 8" key="1">
    <citation type="submission" date="2024-01" db="EMBL/GenBank/DDBJ databases">
        <title>The genome of the rayed Mediterranean limpet Patella caerulea (Linnaeus, 1758).</title>
        <authorList>
            <person name="Anh-Thu Weber A."/>
            <person name="Halstead-Nussloch G."/>
        </authorList>
    </citation>
    <scope>NUCLEOTIDE SEQUENCE [LARGE SCALE GENOMIC DNA]</scope>
    <source>
        <strain evidence="7">AATW-2023a</strain>
        <tissue evidence="7">Whole specimen</tissue>
    </source>
</reference>
<dbReference type="PANTHER" id="PTHR43243">
    <property type="entry name" value="INNER MEMBRANE TRANSPORTER YGJI-RELATED"/>
    <property type="match status" value="1"/>
</dbReference>
<feature type="transmembrane region" description="Helical" evidence="5">
    <location>
        <begin position="308"/>
        <end position="334"/>
    </location>
</feature>
<feature type="transmembrane region" description="Helical" evidence="5">
    <location>
        <begin position="264"/>
        <end position="288"/>
    </location>
</feature>
<evidence type="ECO:0000256" key="5">
    <source>
        <dbReference type="SAM" id="Phobius"/>
    </source>
</evidence>
<keyword evidence="4 5" id="KW-0472">Membrane</keyword>
<feature type="domain" description="Cationic amino acid transporter C-terminal" evidence="6">
    <location>
        <begin position="602"/>
        <end position="652"/>
    </location>
</feature>
<feature type="transmembrane region" description="Helical" evidence="5">
    <location>
        <begin position="63"/>
        <end position="82"/>
    </location>
</feature>
<feature type="transmembrane region" description="Helical" evidence="5">
    <location>
        <begin position="600"/>
        <end position="621"/>
    </location>
</feature>
<feature type="transmembrane region" description="Helical" evidence="5">
    <location>
        <begin position="627"/>
        <end position="647"/>
    </location>
</feature>
<feature type="transmembrane region" description="Helical" evidence="5">
    <location>
        <begin position="541"/>
        <end position="563"/>
    </location>
</feature>
<dbReference type="InterPro" id="IPR002293">
    <property type="entry name" value="AA/rel_permease1"/>
</dbReference>
<feature type="transmembrane region" description="Helical" evidence="5">
    <location>
        <begin position="569"/>
        <end position="591"/>
    </location>
</feature>
<dbReference type="GO" id="GO:0015171">
    <property type="term" value="F:amino acid transmembrane transporter activity"/>
    <property type="evidence" value="ECO:0007669"/>
    <property type="project" value="TreeGrafter"/>
</dbReference>
<evidence type="ECO:0000259" key="6">
    <source>
        <dbReference type="Pfam" id="PF13906"/>
    </source>
</evidence>
<feature type="transmembrane region" description="Helical" evidence="5">
    <location>
        <begin position="94"/>
        <end position="114"/>
    </location>
</feature>
<evidence type="ECO:0000313" key="7">
    <source>
        <dbReference type="EMBL" id="KAK6175528.1"/>
    </source>
</evidence>
<accession>A0AAN8PI61</accession>
<feature type="transmembrane region" description="Helical" evidence="5">
    <location>
        <begin position="232"/>
        <end position="252"/>
    </location>
</feature>
<dbReference type="Pfam" id="PF13906">
    <property type="entry name" value="AA_permease_C"/>
    <property type="match status" value="1"/>
</dbReference>
<name>A0AAN8PI61_PATCE</name>
<feature type="transmembrane region" description="Helical" evidence="5">
    <location>
        <begin position="387"/>
        <end position="408"/>
    </location>
</feature>
<feature type="transmembrane region" description="Helical" evidence="5">
    <location>
        <begin position="166"/>
        <end position="183"/>
    </location>
</feature>
<dbReference type="PANTHER" id="PTHR43243:SF105">
    <property type="entry name" value="CATIONIC AMINO ACID TRANSPORTER C-TERMINAL DOMAIN-CONTAINING PROTEIN"/>
    <property type="match status" value="1"/>
</dbReference>
<organism evidence="7 8">
    <name type="scientific">Patella caerulea</name>
    <name type="common">Rayed Mediterranean limpet</name>
    <dbReference type="NCBI Taxonomy" id="87958"/>
    <lineage>
        <taxon>Eukaryota</taxon>
        <taxon>Metazoa</taxon>
        <taxon>Spiralia</taxon>
        <taxon>Lophotrochozoa</taxon>
        <taxon>Mollusca</taxon>
        <taxon>Gastropoda</taxon>
        <taxon>Patellogastropoda</taxon>
        <taxon>Patelloidea</taxon>
        <taxon>Patellidae</taxon>
        <taxon>Patella</taxon>
    </lineage>
</organism>
<dbReference type="InterPro" id="IPR029485">
    <property type="entry name" value="CAT_C"/>
</dbReference>
<feature type="transmembrane region" description="Helical" evidence="5">
    <location>
        <begin position="36"/>
        <end position="57"/>
    </location>
</feature>
<evidence type="ECO:0000256" key="3">
    <source>
        <dbReference type="ARBA" id="ARBA00022989"/>
    </source>
</evidence>
<comment type="caution">
    <text evidence="7">The sequence shown here is derived from an EMBL/GenBank/DDBJ whole genome shotgun (WGS) entry which is preliminary data.</text>
</comment>
<keyword evidence="8" id="KW-1185">Reference proteome</keyword>
<gene>
    <name evidence="7" type="ORF">SNE40_013975</name>
</gene>
<dbReference type="Pfam" id="PF13520">
    <property type="entry name" value="AA_permease_2"/>
    <property type="match status" value="1"/>
</dbReference>
<sequence>MRQCRQWIEAFTSRKKWDARSLQDTQLNRCLSLLDLVGLGIFSTSGIGIYVLSAYIARVDSGPSAVLSIIIAGVAALLSALCQAELATRLPRAGAGYIYTYATLGELCAFVVGWNNLLEHMLGAAVAAKAWVHYLDNMVNGTIKGHMSETITWHQQSWILEETPDIPAALVVLVSTLFLLLSVKVYAVIVFILGVCSSLVIISFVCVGFFHVQSDNWTHPPGFFPNGFSGTLTGAALVMFGFSGIDIVVTSIEESKNSTKTVPTAVVLTLTLCFVVYFGVTAALTLAFPWHFLSETAALAKAFEDKHIFASTYVVGVGALFGLICSVSGSLYSIPRLVHSMGKDNLLPQWMSRVNNISSLPIAPALIFGVIASVLACVLKFESTIQMFSISTIFGFTLSAFCVLCLRYQTGYVGLYREYCDPSDVPICHLHSHLPSHFNRPPPRLEIMANGDMKMHYSEMRASRSDGCLYCEESGFECSSKSYNQLPVPGELTERTGFYHESQCYDTTVKPTVSRSSLNSLIKLPSDTLLDPNDSTWKSTVVSIVVFTVSATLMCSSCVAISLEGTSGTWWAITIISMCSVFMVTSALVIAKQPQNKTKLYFSVPYVPLVPLLCITINMFLMSALPAMSWIRFTIWIALGLVVYLGYGVRKSNERLLDDQEVVLYDITNPSFCASG</sequence>
<dbReference type="Proteomes" id="UP001347796">
    <property type="component" value="Unassembled WGS sequence"/>
</dbReference>
<comment type="subcellular location">
    <subcellularLocation>
        <location evidence="1">Membrane</location>
        <topology evidence="1">Multi-pass membrane protein</topology>
    </subcellularLocation>
</comment>
<feature type="transmembrane region" description="Helical" evidence="5">
    <location>
        <begin position="190"/>
        <end position="212"/>
    </location>
</feature>
<evidence type="ECO:0000256" key="1">
    <source>
        <dbReference type="ARBA" id="ARBA00004141"/>
    </source>
</evidence>
<keyword evidence="3 5" id="KW-1133">Transmembrane helix</keyword>
<protein>
    <recommendedName>
        <fullName evidence="6">Cationic amino acid transporter C-terminal domain-containing protein</fullName>
    </recommendedName>
</protein>